<reference evidence="1 2" key="1">
    <citation type="submission" date="2018-08" db="EMBL/GenBank/DDBJ databases">
        <title>Recombination of ecologically and evolutionarily significant loci maintains genetic cohesion in the Pseudomonas syringae species complex.</title>
        <authorList>
            <person name="Dillon M."/>
            <person name="Thakur S."/>
            <person name="Almeida R.N.D."/>
            <person name="Weir B.S."/>
            <person name="Guttman D.S."/>
        </authorList>
    </citation>
    <scope>NUCLEOTIDE SEQUENCE [LARGE SCALE GENOMIC DNA]</scope>
    <source>
        <strain evidence="1 2">ICMP 4525</strain>
    </source>
</reference>
<comment type="caution">
    <text evidence="1">The sequence shown here is derived from an EMBL/GenBank/DDBJ whole genome shotgun (WGS) entry which is preliminary data.</text>
</comment>
<evidence type="ECO:0000313" key="2">
    <source>
        <dbReference type="Proteomes" id="UP000271531"/>
    </source>
</evidence>
<organism evidence="1 2">
    <name type="scientific">Pseudomonas amygdali pv. tabaci</name>
    <name type="common">Pseudomonas syringae pv. tabaci</name>
    <dbReference type="NCBI Taxonomy" id="322"/>
    <lineage>
        <taxon>Bacteria</taxon>
        <taxon>Pseudomonadati</taxon>
        <taxon>Pseudomonadota</taxon>
        <taxon>Gammaproteobacteria</taxon>
        <taxon>Pseudomonadales</taxon>
        <taxon>Pseudomonadaceae</taxon>
        <taxon>Pseudomonas</taxon>
        <taxon>Pseudomonas amygdali</taxon>
    </lineage>
</organism>
<dbReference type="Proteomes" id="UP000271531">
    <property type="component" value="Unassembled WGS sequence"/>
</dbReference>
<protein>
    <submittedName>
        <fullName evidence="1">Uncharacterized protein</fullName>
    </submittedName>
</protein>
<dbReference type="EMBL" id="RBVA01000133">
    <property type="protein sequence ID" value="RMW09864.1"/>
    <property type="molecule type" value="Genomic_DNA"/>
</dbReference>
<gene>
    <name evidence="1" type="ORF">ALP03_00067</name>
</gene>
<sequence length="108" mass="11798">MSASALKPRRNECLKLPEKLLREEHLPIEVTRAQRVNWGVFVDAFLMNAAKVGNRFAAEAYGDQSGLISDGTTVATAPVRSIASVNGFQLLQTLDAGDHYVIVTELKV</sequence>
<accession>A0A3M6HYB5</accession>
<evidence type="ECO:0000313" key="1">
    <source>
        <dbReference type="EMBL" id="RMW09864.1"/>
    </source>
</evidence>
<name>A0A3M6HYB5_PSEAJ</name>
<dbReference type="AlphaFoldDB" id="A0A3M6HYB5"/>
<proteinExistence type="predicted"/>